<organism evidence="1 2">
    <name type="scientific">Halteria grandinella</name>
    <dbReference type="NCBI Taxonomy" id="5974"/>
    <lineage>
        <taxon>Eukaryota</taxon>
        <taxon>Sar</taxon>
        <taxon>Alveolata</taxon>
        <taxon>Ciliophora</taxon>
        <taxon>Intramacronucleata</taxon>
        <taxon>Spirotrichea</taxon>
        <taxon>Stichotrichia</taxon>
        <taxon>Sporadotrichida</taxon>
        <taxon>Halteriidae</taxon>
        <taxon>Halteria</taxon>
    </lineage>
</organism>
<dbReference type="AlphaFoldDB" id="A0A8J8SY69"/>
<evidence type="ECO:0000313" key="1">
    <source>
        <dbReference type="EMBL" id="TNV75214.1"/>
    </source>
</evidence>
<keyword evidence="2" id="KW-1185">Reference proteome</keyword>
<reference evidence="1" key="1">
    <citation type="submission" date="2019-06" db="EMBL/GenBank/DDBJ databases">
        <authorList>
            <person name="Zheng W."/>
        </authorList>
    </citation>
    <scope>NUCLEOTIDE SEQUENCE</scope>
    <source>
        <strain evidence="1">QDHG01</strain>
    </source>
</reference>
<dbReference type="Proteomes" id="UP000785679">
    <property type="component" value="Unassembled WGS sequence"/>
</dbReference>
<proteinExistence type="predicted"/>
<dbReference type="EMBL" id="RRYP01016111">
    <property type="protein sequence ID" value="TNV75214.1"/>
    <property type="molecule type" value="Genomic_DNA"/>
</dbReference>
<accession>A0A8J8SY69</accession>
<name>A0A8J8SY69_HALGN</name>
<gene>
    <name evidence="1" type="ORF">FGO68_gene12027</name>
</gene>
<comment type="caution">
    <text evidence="1">The sequence shown here is derived from an EMBL/GenBank/DDBJ whole genome shotgun (WGS) entry which is preliminary data.</text>
</comment>
<evidence type="ECO:0000313" key="2">
    <source>
        <dbReference type="Proteomes" id="UP000785679"/>
    </source>
</evidence>
<protein>
    <submittedName>
        <fullName evidence="1">Uncharacterized protein</fullName>
    </submittedName>
</protein>
<sequence>MRDSFGQITMLKSLGLVASLIRWRESLGIKSWHTSKSTSEDLHIVFVVNKSVKTLKLSKSETCLNAMTQNYSY</sequence>